<dbReference type="RefSeq" id="WP_161743296.1">
    <property type="nucleotide sequence ID" value="NZ_JAAAMV010000007.1"/>
</dbReference>
<accession>A0ABW9XPD2</accession>
<dbReference type="EC" id="2.7.13.3" evidence="3"/>
<evidence type="ECO:0000256" key="5">
    <source>
        <dbReference type="ARBA" id="ARBA00022553"/>
    </source>
</evidence>
<reference evidence="16 17" key="1">
    <citation type="submission" date="2020-01" db="EMBL/GenBank/DDBJ databases">
        <title>Paenibacillus soybeanensis sp. nov. isolated from the nodules of soybean (Glycine max(L.) Merr).</title>
        <authorList>
            <person name="Wang H."/>
        </authorList>
    </citation>
    <scope>NUCLEOTIDE SEQUENCE [LARGE SCALE GENOMIC DNA]</scope>
    <source>
        <strain evidence="16 17">T1</strain>
    </source>
</reference>
<keyword evidence="4" id="KW-1003">Cell membrane</keyword>
<dbReference type="SMART" id="SM00388">
    <property type="entry name" value="HisKA"/>
    <property type="match status" value="1"/>
</dbReference>
<keyword evidence="10" id="KW-0902">Two-component regulatory system</keyword>
<dbReference type="InterPro" id="IPR003660">
    <property type="entry name" value="HAMP_dom"/>
</dbReference>
<dbReference type="InterPro" id="IPR005467">
    <property type="entry name" value="His_kinase_dom"/>
</dbReference>
<feature type="transmembrane region" description="Helical" evidence="13">
    <location>
        <begin position="29"/>
        <end position="51"/>
    </location>
</feature>
<dbReference type="SUPFAM" id="SSF158472">
    <property type="entry name" value="HAMP domain-like"/>
    <property type="match status" value="1"/>
</dbReference>
<evidence type="ECO:0000256" key="9">
    <source>
        <dbReference type="ARBA" id="ARBA00022840"/>
    </source>
</evidence>
<evidence type="ECO:0000256" key="3">
    <source>
        <dbReference type="ARBA" id="ARBA00012438"/>
    </source>
</evidence>
<dbReference type="Gene3D" id="1.10.287.130">
    <property type="match status" value="1"/>
</dbReference>
<dbReference type="PROSITE" id="PS50109">
    <property type="entry name" value="HIS_KIN"/>
    <property type="match status" value="1"/>
</dbReference>
<feature type="domain" description="HAMP" evidence="15">
    <location>
        <begin position="253"/>
        <end position="306"/>
    </location>
</feature>
<feature type="transmembrane region" description="Helical" evidence="13">
    <location>
        <begin position="230"/>
        <end position="251"/>
    </location>
</feature>
<keyword evidence="6" id="KW-0808">Transferase</keyword>
<feature type="compositionally biased region" description="Gly residues" evidence="12">
    <location>
        <begin position="97"/>
        <end position="125"/>
    </location>
</feature>
<comment type="catalytic activity">
    <reaction evidence="1">
        <text>ATP + protein L-histidine = ADP + protein N-phospho-L-histidine.</text>
        <dbReference type="EC" id="2.7.13.3"/>
    </reaction>
</comment>
<proteinExistence type="predicted"/>
<feature type="region of interest" description="Disordered" evidence="12">
    <location>
        <begin position="82"/>
        <end position="127"/>
    </location>
</feature>
<evidence type="ECO:0000256" key="4">
    <source>
        <dbReference type="ARBA" id="ARBA00022475"/>
    </source>
</evidence>
<evidence type="ECO:0000256" key="10">
    <source>
        <dbReference type="ARBA" id="ARBA00023012"/>
    </source>
</evidence>
<organism evidence="16 17">
    <name type="scientific">Paenibacillus glycinis</name>
    <dbReference type="NCBI Taxonomy" id="2697035"/>
    <lineage>
        <taxon>Bacteria</taxon>
        <taxon>Bacillati</taxon>
        <taxon>Bacillota</taxon>
        <taxon>Bacilli</taxon>
        <taxon>Bacillales</taxon>
        <taxon>Paenibacillaceae</taxon>
        <taxon>Paenibacillus</taxon>
    </lineage>
</organism>
<keyword evidence="9" id="KW-0067">ATP-binding</keyword>
<gene>
    <name evidence="16" type="ORF">GT019_11495</name>
</gene>
<dbReference type="InterPro" id="IPR036097">
    <property type="entry name" value="HisK_dim/P_sf"/>
</dbReference>
<keyword evidence="13" id="KW-1133">Transmembrane helix</keyword>
<evidence type="ECO:0000256" key="2">
    <source>
        <dbReference type="ARBA" id="ARBA00004651"/>
    </source>
</evidence>
<keyword evidence="7" id="KW-0547">Nucleotide-binding</keyword>
<keyword evidence="8" id="KW-0418">Kinase</keyword>
<protein>
    <recommendedName>
        <fullName evidence="3">histidine kinase</fullName>
        <ecNumber evidence="3">2.7.13.3</ecNumber>
    </recommendedName>
</protein>
<dbReference type="PROSITE" id="PS50885">
    <property type="entry name" value="HAMP"/>
    <property type="match status" value="1"/>
</dbReference>
<evidence type="ECO:0000256" key="7">
    <source>
        <dbReference type="ARBA" id="ARBA00022741"/>
    </source>
</evidence>
<evidence type="ECO:0000259" key="15">
    <source>
        <dbReference type="PROSITE" id="PS50885"/>
    </source>
</evidence>
<name>A0ABW9XPD2_9BACL</name>
<dbReference type="InterPro" id="IPR004358">
    <property type="entry name" value="Sig_transdc_His_kin-like_C"/>
</dbReference>
<dbReference type="SUPFAM" id="SSF47384">
    <property type="entry name" value="Homodimeric domain of signal transducing histidine kinase"/>
    <property type="match status" value="1"/>
</dbReference>
<dbReference type="EMBL" id="JAAAMV010000007">
    <property type="protein sequence ID" value="NBD24496.1"/>
    <property type="molecule type" value="Genomic_DNA"/>
</dbReference>
<dbReference type="InterPro" id="IPR003661">
    <property type="entry name" value="HisK_dim/P_dom"/>
</dbReference>
<dbReference type="InterPro" id="IPR036890">
    <property type="entry name" value="HATPase_C_sf"/>
</dbReference>
<dbReference type="Pfam" id="PF00672">
    <property type="entry name" value="HAMP"/>
    <property type="match status" value="1"/>
</dbReference>
<dbReference type="SMART" id="SM00304">
    <property type="entry name" value="HAMP"/>
    <property type="match status" value="1"/>
</dbReference>
<dbReference type="PANTHER" id="PTHR43711:SF1">
    <property type="entry name" value="HISTIDINE KINASE 1"/>
    <property type="match status" value="1"/>
</dbReference>
<dbReference type="SMART" id="SM00387">
    <property type="entry name" value="HATPase_c"/>
    <property type="match status" value="1"/>
</dbReference>
<dbReference type="PRINTS" id="PR00344">
    <property type="entry name" value="BCTRLSENSOR"/>
</dbReference>
<evidence type="ECO:0000313" key="16">
    <source>
        <dbReference type="EMBL" id="NBD24496.1"/>
    </source>
</evidence>
<evidence type="ECO:0000256" key="11">
    <source>
        <dbReference type="ARBA" id="ARBA00023136"/>
    </source>
</evidence>
<dbReference type="PANTHER" id="PTHR43711">
    <property type="entry name" value="TWO-COMPONENT HISTIDINE KINASE"/>
    <property type="match status" value="1"/>
</dbReference>
<comment type="subcellular location">
    <subcellularLocation>
        <location evidence="2">Cell membrane</location>
        <topology evidence="2">Multi-pass membrane protein</topology>
    </subcellularLocation>
</comment>
<dbReference type="Gene3D" id="3.30.565.10">
    <property type="entry name" value="Histidine kinase-like ATPase, C-terminal domain"/>
    <property type="match status" value="1"/>
</dbReference>
<keyword evidence="13" id="KW-0812">Transmembrane</keyword>
<evidence type="ECO:0000259" key="14">
    <source>
        <dbReference type="PROSITE" id="PS50109"/>
    </source>
</evidence>
<evidence type="ECO:0000256" key="8">
    <source>
        <dbReference type="ARBA" id="ARBA00022777"/>
    </source>
</evidence>
<dbReference type="SUPFAM" id="SSF55874">
    <property type="entry name" value="ATPase domain of HSP90 chaperone/DNA topoisomerase II/histidine kinase"/>
    <property type="match status" value="1"/>
</dbReference>
<dbReference type="Pfam" id="PF02518">
    <property type="entry name" value="HATPase_c"/>
    <property type="match status" value="1"/>
</dbReference>
<evidence type="ECO:0000313" key="17">
    <source>
        <dbReference type="Proteomes" id="UP000665561"/>
    </source>
</evidence>
<evidence type="ECO:0000256" key="1">
    <source>
        <dbReference type="ARBA" id="ARBA00000085"/>
    </source>
</evidence>
<comment type="caution">
    <text evidence="16">The sequence shown here is derived from an EMBL/GenBank/DDBJ whole genome shotgun (WGS) entry which is preliminary data.</text>
</comment>
<evidence type="ECO:0000256" key="12">
    <source>
        <dbReference type="SAM" id="MobiDB-lite"/>
    </source>
</evidence>
<dbReference type="Pfam" id="PF00512">
    <property type="entry name" value="HisKA"/>
    <property type="match status" value="1"/>
</dbReference>
<dbReference type="Proteomes" id="UP000665561">
    <property type="component" value="Unassembled WGS sequence"/>
</dbReference>
<sequence length="542" mass="57617">MTAAPSSPSSDNRRGPLRWLFPGSLSGQLLARTLLLMAALLILIGFMQNWLMKDSLYRSKADALRSQLMTIPMGWFVDAANEGSVPGTRDEQPAAGPGNGQNPGGGHNGAAGNGKGPGGGGGPGGRNAPFLFAPGTSLAYVGADGAFTDLSGAYSVPSPQLTQVEYLGKIRELAADRGLKPRNDYSLLEDARGVRQIVVFLPAGPPDRPPGLLQMGAETSQLTDVMTRQLLIFASLSALALAAGLALYMPVLRRTLVPLSRMAEAVKGTDAGNLEQRLPEHQGQIEIDRLSASFNGMLERLDASFRAEQEATEAMRRFIADASHELRTPLTSIHGFLEVLLRGAAASNPEQLQAALRSMHGESRRINKLVEDLLTLAKLDRAPQLKLAELSLDGLVRGMEPQLRLLAVDRSVSLELTDGIRVNGDGDKIKQVLLNLFQNAVQHTDSGTGAIAVLLMAVRGIGDGARAFAELTVRDNGPGIDDAQLPHLFERFYRGDASRARKYGGSGLGLAITRAIAESHGGSVSVTSRLGEGSAFTVRLPM</sequence>
<keyword evidence="11 13" id="KW-0472">Membrane</keyword>
<dbReference type="InterPro" id="IPR003594">
    <property type="entry name" value="HATPase_dom"/>
</dbReference>
<keyword evidence="5" id="KW-0597">Phosphoprotein</keyword>
<feature type="domain" description="Histidine kinase" evidence="14">
    <location>
        <begin position="321"/>
        <end position="542"/>
    </location>
</feature>
<evidence type="ECO:0000256" key="6">
    <source>
        <dbReference type="ARBA" id="ARBA00022679"/>
    </source>
</evidence>
<dbReference type="Gene3D" id="6.10.340.10">
    <property type="match status" value="1"/>
</dbReference>
<evidence type="ECO:0000256" key="13">
    <source>
        <dbReference type="SAM" id="Phobius"/>
    </source>
</evidence>
<dbReference type="InterPro" id="IPR050736">
    <property type="entry name" value="Sensor_HK_Regulatory"/>
</dbReference>
<keyword evidence="17" id="KW-1185">Reference proteome</keyword>
<dbReference type="CDD" id="cd00082">
    <property type="entry name" value="HisKA"/>
    <property type="match status" value="1"/>
</dbReference>
<dbReference type="CDD" id="cd06225">
    <property type="entry name" value="HAMP"/>
    <property type="match status" value="1"/>
</dbReference>